<reference evidence="9" key="1">
    <citation type="submission" date="2016-08" db="EMBL/GenBank/DDBJ databases">
        <authorList>
            <person name="Tokovenko B."/>
            <person name="Kalinowski J."/>
        </authorList>
    </citation>
    <scope>NUCLEOTIDE SEQUENCE [LARGE SCALE GENOMIC DNA]</scope>
    <source>
        <strain evidence="9">UTMC102</strain>
    </source>
</reference>
<feature type="domain" description="RNA polymerase sigma factor 70 region 4 type 2" evidence="7">
    <location>
        <begin position="119"/>
        <end position="169"/>
    </location>
</feature>
<dbReference type="GO" id="GO:0006352">
    <property type="term" value="P:DNA-templated transcription initiation"/>
    <property type="evidence" value="ECO:0007669"/>
    <property type="project" value="InterPro"/>
</dbReference>
<dbReference type="InterPro" id="IPR007627">
    <property type="entry name" value="RNA_pol_sigma70_r2"/>
</dbReference>
<comment type="caution">
    <text evidence="8">The sequence shown here is derived from an EMBL/GenBank/DDBJ whole genome shotgun (WGS) entry which is preliminary data.</text>
</comment>
<protein>
    <submittedName>
        <fullName evidence="8">RNA polymerase subunit sigma-24</fullName>
    </submittedName>
</protein>
<keyword evidence="4" id="KW-0804">Transcription</keyword>
<evidence type="ECO:0000256" key="4">
    <source>
        <dbReference type="ARBA" id="ARBA00023163"/>
    </source>
</evidence>
<dbReference type="InterPro" id="IPR013325">
    <property type="entry name" value="RNA_pol_sigma_r2"/>
</dbReference>
<evidence type="ECO:0000256" key="2">
    <source>
        <dbReference type="ARBA" id="ARBA00023015"/>
    </source>
</evidence>
<dbReference type="Pfam" id="PF04542">
    <property type="entry name" value="Sigma70_r2"/>
    <property type="match status" value="1"/>
</dbReference>
<evidence type="ECO:0000259" key="6">
    <source>
        <dbReference type="Pfam" id="PF04542"/>
    </source>
</evidence>
<feature type="domain" description="RNA polymerase sigma-70 region 2" evidence="6">
    <location>
        <begin position="25"/>
        <end position="90"/>
    </location>
</feature>
<dbReference type="Pfam" id="PF08281">
    <property type="entry name" value="Sigma70_r4_2"/>
    <property type="match status" value="1"/>
</dbReference>
<accession>A0A1V3C5N9</accession>
<evidence type="ECO:0000256" key="1">
    <source>
        <dbReference type="ARBA" id="ARBA00010641"/>
    </source>
</evidence>
<dbReference type="OrthoDB" id="4184921at2"/>
<dbReference type="RefSeq" id="WP_077692551.1">
    <property type="nucleotide sequence ID" value="NZ_MCOK01000001.1"/>
</dbReference>
<dbReference type="InterPro" id="IPR036388">
    <property type="entry name" value="WH-like_DNA-bd_sf"/>
</dbReference>
<comment type="similarity">
    <text evidence="1">Belongs to the sigma-70 factor family. ECF subfamily.</text>
</comment>
<evidence type="ECO:0000256" key="3">
    <source>
        <dbReference type="ARBA" id="ARBA00023082"/>
    </source>
</evidence>
<dbReference type="EMBL" id="MCOK01000001">
    <property type="protein sequence ID" value="OOC56114.1"/>
    <property type="molecule type" value="Genomic_DNA"/>
</dbReference>
<organism evidence="8 9">
    <name type="scientific">Nocardiopsis sinuspersici</name>
    <dbReference type="NCBI Taxonomy" id="501010"/>
    <lineage>
        <taxon>Bacteria</taxon>
        <taxon>Bacillati</taxon>
        <taxon>Actinomycetota</taxon>
        <taxon>Actinomycetes</taxon>
        <taxon>Streptosporangiales</taxon>
        <taxon>Nocardiopsidaceae</taxon>
        <taxon>Nocardiopsis</taxon>
    </lineage>
</organism>
<dbReference type="PANTHER" id="PTHR43133:SF25">
    <property type="entry name" value="RNA POLYMERASE SIGMA FACTOR RFAY-RELATED"/>
    <property type="match status" value="1"/>
</dbReference>
<dbReference type="GO" id="GO:0016987">
    <property type="term" value="F:sigma factor activity"/>
    <property type="evidence" value="ECO:0007669"/>
    <property type="project" value="UniProtKB-KW"/>
</dbReference>
<evidence type="ECO:0000313" key="8">
    <source>
        <dbReference type="EMBL" id="OOC56114.1"/>
    </source>
</evidence>
<dbReference type="SUPFAM" id="SSF88946">
    <property type="entry name" value="Sigma2 domain of RNA polymerase sigma factors"/>
    <property type="match status" value="1"/>
</dbReference>
<dbReference type="InterPro" id="IPR014284">
    <property type="entry name" value="RNA_pol_sigma-70_dom"/>
</dbReference>
<dbReference type="SUPFAM" id="SSF88659">
    <property type="entry name" value="Sigma3 and sigma4 domains of RNA polymerase sigma factors"/>
    <property type="match status" value="1"/>
</dbReference>
<dbReference type="Proteomes" id="UP000189004">
    <property type="component" value="Unassembled WGS sequence"/>
</dbReference>
<keyword evidence="3" id="KW-0731">Sigma factor</keyword>
<dbReference type="PANTHER" id="PTHR43133">
    <property type="entry name" value="RNA POLYMERASE ECF-TYPE SIGMA FACTO"/>
    <property type="match status" value="1"/>
</dbReference>
<name>A0A1V3C5N9_9ACTN</name>
<keyword evidence="2" id="KW-0805">Transcription regulation</keyword>
<proteinExistence type="inferred from homology"/>
<dbReference type="Gene3D" id="1.10.1740.10">
    <property type="match status" value="1"/>
</dbReference>
<dbReference type="InterPro" id="IPR039425">
    <property type="entry name" value="RNA_pol_sigma-70-like"/>
</dbReference>
<dbReference type="AlphaFoldDB" id="A0A1V3C5N9"/>
<dbReference type="STRING" id="501010.NOSIN_21695"/>
<evidence type="ECO:0000256" key="5">
    <source>
        <dbReference type="SAM" id="MobiDB-lite"/>
    </source>
</evidence>
<dbReference type="InterPro" id="IPR013249">
    <property type="entry name" value="RNA_pol_sigma70_r4_t2"/>
</dbReference>
<gene>
    <name evidence="8" type="ORF">NOSIN_21695</name>
</gene>
<evidence type="ECO:0000313" key="9">
    <source>
        <dbReference type="Proteomes" id="UP000189004"/>
    </source>
</evidence>
<dbReference type="GO" id="GO:0003677">
    <property type="term" value="F:DNA binding"/>
    <property type="evidence" value="ECO:0007669"/>
    <property type="project" value="InterPro"/>
</dbReference>
<dbReference type="InterPro" id="IPR013324">
    <property type="entry name" value="RNA_pol_sigma_r3/r4-like"/>
</dbReference>
<keyword evidence="9" id="KW-1185">Reference proteome</keyword>
<dbReference type="NCBIfam" id="TIGR02937">
    <property type="entry name" value="sigma70-ECF"/>
    <property type="match status" value="1"/>
</dbReference>
<feature type="region of interest" description="Disordered" evidence="5">
    <location>
        <begin position="171"/>
        <end position="205"/>
    </location>
</feature>
<dbReference type="Gene3D" id="1.10.10.10">
    <property type="entry name" value="Winged helix-like DNA-binding domain superfamily/Winged helix DNA-binding domain"/>
    <property type="match status" value="1"/>
</dbReference>
<evidence type="ECO:0000259" key="7">
    <source>
        <dbReference type="Pfam" id="PF08281"/>
    </source>
</evidence>
<sequence>MNSDTDPGSTDTDPEGSLKGEFTRFFERHYDDVYRYAVRRMGADCADDVAAETFGVAWRRYDRLPKDQPLPWLYGVARNVVRARRRHDRRHGEVLVHEGGDRGPKAPDTVHQVEERDTALRALDRLSATDRELVMLLAWEGLELRDAARVLGCTTATARVRLHRARRRIERFLDSSPPEPPLPAGARPAEARRSPAHVRVTVEKK</sequence>